<organism evidence="2 3">
    <name type="scientific">Reichenbachiella ulvae</name>
    <dbReference type="NCBI Taxonomy" id="2980104"/>
    <lineage>
        <taxon>Bacteria</taxon>
        <taxon>Pseudomonadati</taxon>
        <taxon>Bacteroidota</taxon>
        <taxon>Cytophagia</taxon>
        <taxon>Cytophagales</taxon>
        <taxon>Reichenbachiellaceae</taxon>
        <taxon>Reichenbachiella</taxon>
    </lineage>
</organism>
<feature type="transmembrane region" description="Helical" evidence="1">
    <location>
        <begin position="31"/>
        <end position="49"/>
    </location>
</feature>
<keyword evidence="3" id="KW-1185">Reference proteome</keyword>
<feature type="transmembrane region" description="Helical" evidence="1">
    <location>
        <begin position="142"/>
        <end position="160"/>
    </location>
</feature>
<accession>A0ABT3CYU6</accession>
<keyword evidence="1" id="KW-0812">Transmembrane</keyword>
<gene>
    <name evidence="2" type="ORF">N7U62_19490</name>
</gene>
<proteinExistence type="predicted"/>
<protein>
    <submittedName>
        <fullName evidence="2">Uncharacterized protein</fullName>
    </submittedName>
</protein>
<evidence type="ECO:0000313" key="3">
    <source>
        <dbReference type="Proteomes" id="UP001300692"/>
    </source>
</evidence>
<keyword evidence="1" id="KW-1133">Transmembrane helix</keyword>
<dbReference type="EMBL" id="JAOYOD010000001">
    <property type="protein sequence ID" value="MCV9388870.1"/>
    <property type="molecule type" value="Genomic_DNA"/>
</dbReference>
<sequence length="189" mass="21362">MEKQMTHEESLKIITEMIQQAKSSYSRGGSFYFLLWGWVYLGASIGFYVSMKWSLMEHPELIWLLTVPAVIWTIVRSVRSAKNSSSTSHLQSLHHQLWIAIGVGIGISLFFMPQLGFYHNAVILTLSGIGTYMTSRIMKYNPLMIGAFILWVAAVVSFIVPMTEQYLVAGIGIFAGYLIPGYLLKKEEK</sequence>
<reference evidence="2 3" key="1">
    <citation type="submission" date="2022-10" db="EMBL/GenBank/DDBJ databases">
        <title>Comparative genomics and taxonomic characterization of three novel marine species of genus Reichenbachiella exhibiting antioxidant and polysaccharide degradation activities.</title>
        <authorList>
            <person name="Muhammad N."/>
            <person name="Lee Y.-J."/>
            <person name="Ko J."/>
            <person name="Kim S.-G."/>
        </authorList>
    </citation>
    <scope>NUCLEOTIDE SEQUENCE [LARGE SCALE GENOMIC DNA]</scope>
    <source>
        <strain evidence="2 3">ABR2-5</strain>
    </source>
</reference>
<comment type="caution">
    <text evidence="2">The sequence shown here is derived from an EMBL/GenBank/DDBJ whole genome shotgun (WGS) entry which is preliminary data.</text>
</comment>
<feature type="transmembrane region" description="Helical" evidence="1">
    <location>
        <begin position="93"/>
        <end position="111"/>
    </location>
</feature>
<keyword evidence="1" id="KW-0472">Membrane</keyword>
<name>A0ABT3CYU6_9BACT</name>
<dbReference type="Proteomes" id="UP001300692">
    <property type="component" value="Unassembled WGS sequence"/>
</dbReference>
<feature type="transmembrane region" description="Helical" evidence="1">
    <location>
        <begin position="166"/>
        <end position="184"/>
    </location>
</feature>
<evidence type="ECO:0000256" key="1">
    <source>
        <dbReference type="SAM" id="Phobius"/>
    </source>
</evidence>
<evidence type="ECO:0000313" key="2">
    <source>
        <dbReference type="EMBL" id="MCV9388870.1"/>
    </source>
</evidence>
<dbReference type="RefSeq" id="WP_264139760.1">
    <property type="nucleotide sequence ID" value="NZ_JAOYOD010000001.1"/>
</dbReference>